<evidence type="ECO:0008006" key="12">
    <source>
        <dbReference type="Google" id="ProtNLM"/>
    </source>
</evidence>
<keyword evidence="5" id="KW-0223">Dioxygenase</keyword>
<protein>
    <recommendedName>
        <fullName evidence="12">Indoleamine 2,3-dioxygenase 2-like</fullName>
    </recommendedName>
</protein>
<evidence type="ECO:0000256" key="6">
    <source>
        <dbReference type="ARBA" id="ARBA00023002"/>
    </source>
</evidence>
<evidence type="ECO:0000256" key="5">
    <source>
        <dbReference type="ARBA" id="ARBA00022964"/>
    </source>
</evidence>
<dbReference type="PANTHER" id="PTHR28657">
    <property type="entry name" value="INDOLEAMINE 2,3-DIOXYGENASE"/>
    <property type="match status" value="1"/>
</dbReference>
<evidence type="ECO:0000313" key="11">
    <source>
        <dbReference type="Proteomes" id="UP000823561"/>
    </source>
</evidence>
<dbReference type="Gene3D" id="1.20.58.480">
    <property type="match status" value="1"/>
</dbReference>
<dbReference type="SUPFAM" id="SSF140959">
    <property type="entry name" value="Indolic compounds 2,3-dioxygenase-like"/>
    <property type="match status" value="1"/>
</dbReference>
<evidence type="ECO:0000256" key="2">
    <source>
        <dbReference type="ARBA" id="ARBA00022617"/>
    </source>
</evidence>
<evidence type="ECO:0000256" key="4">
    <source>
        <dbReference type="ARBA" id="ARBA00022859"/>
    </source>
</evidence>
<keyword evidence="6" id="KW-0560">Oxidoreductase</keyword>
<evidence type="ECO:0000313" key="10">
    <source>
        <dbReference type="EMBL" id="KAG5272769.1"/>
    </source>
</evidence>
<reference evidence="10" key="1">
    <citation type="submission" date="2020-10" db="EMBL/GenBank/DDBJ databases">
        <title>Chromosome-scale genome assembly of the Allis shad, Alosa alosa.</title>
        <authorList>
            <person name="Margot Z."/>
            <person name="Christophe K."/>
            <person name="Cabau C."/>
            <person name="Louis A."/>
            <person name="Berthelot C."/>
            <person name="Parey E."/>
            <person name="Roest Crollius H."/>
            <person name="Montfort J."/>
            <person name="Robinson-Rechavi M."/>
            <person name="Bucao C."/>
            <person name="Bouchez O."/>
            <person name="Gislard M."/>
            <person name="Lluch J."/>
            <person name="Milhes M."/>
            <person name="Lampietro C."/>
            <person name="Lopez Roques C."/>
            <person name="Donnadieu C."/>
            <person name="Braasch I."/>
            <person name="Desvignes T."/>
            <person name="Postlethwait J."/>
            <person name="Bobe J."/>
            <person name="Guiguen Y."/>
        </authorList>
    </citation>
    <scope>NUCLEOTIDE SEQUENCE</scope>
    <source>
        <strain evidence="10">M-15738</strain>
        <tissue evidence="10">Blood</tissue>
    </source>
</reference>
<dbReference type="GO" id="GO:0033754">
    <property type="term" value="F:indoleamine 2,3-dioxygenase activity"/>
    <property type="evidence" value="ECO:0007669"/>
    <property type="project" value="TreeGrafter"/>
</dbReference>
<dbReference type="GO" id="GO:0005737">
    <property type="term" value="C:cytoplasm"/>
    <property type="evidence" value="ECO:0007669"/>
    <property type="project" value="TreeGrafter"/>
</dbReference>
<dbReference type="Proteomes" id="UP000823561">
    <property type="component" value="Chromosome 12"/>
</dbReference>
<dbReference type="GO" id="GO:0034354">
    <property type="term" value="P:'de novo' NAD+ biosynthetic process from L-tryptophan"/>
    <property type="evidence" value="ECO:0007669"/>
    <property type="project" value="TreeGrafter"/>
</dbReference>
<evidence type="ECO:0000256" key="9">
    <source>
        <dbReference type="PIRSR" id="PIRSR600898-1"/>
    </source>
</evidence>
<dbReference type="AlphaFoldDB" id="A0AAV6GE24"/>
<dbReference type="PANTHER" id="PTHR28657:SF2">
    <property type="entry name" value="INDOLEAMINE 2,3-DIOXYGENASE 1"/>
    <property type="match status" value="1"/>
</dbReference>
<dbReference type="GO" id="GO:0004833">
    <property type="term" value="F:L-tryptophan 2,3-dioxygenase activity"/>
    <property type="evidence" value="ECO:0007669"/>
    <property type="project" value="TreeGrafter"/>
</dbReference>
<accession>A0AAV6GE24</accession>
<proteinExistence type="inferred from homology"/>
<keyword evidence="3 9" id="KW-0479">Metal-binding</keyword>
<evidence type="ECO:0000256" key="8">
    <source>
        <dbReference type="ARBA" id="ARBA00023079"/>
    </source>
</evidence>
<dbReference type="Pfam" id="PF01231">
    <property type="entry name" value="IDO"/>
    <property type="match status" value="1"/>
</dbReference>
<dbReference type="InterPro" id="IPR000898">
    <property type="entry name" value="Indolamine_dOase"/>
</dbReference>
<evidence type="ECO:0000256" key="1">
    <source>
        <dbReference type="ARBA" id="ARBA00007119"/>
    </source>
</evidence>
<gene>
    <name evidence="10" type="ORF">AALO_G00169090</name>
</gene>
<keyword evidence="2 9" id="KW-0349">Heme</keyword>
<keyword evidence="11" id="KW-1185">Reference proteome</keyword>
<dbReference type="PROSITE" id="PS00876">
    <property type="entry name" value="IDO_1"/>
    <property type="match status" value="1"/>
</dbReference>
<dbReference type="FunFam" id="1.20.58.480:FF:000003">
    <property type="entry name" value="Indoleamine 2,3-dioxygenase 1"/>
    <property type="match status" value="1"/>
</dbReference>
<dbReference type="GO" id="GO:0046872">
    <property type="term" value="F:metal ion binding"/>
    <property type="evidence" value="ECO:0007669"/>
    <property type="project" value="UniProtKB-KW"/>
</dbReference>
<keyword evidence="7 9" id="KW-0408">Iron</keyword>
<evidence type="ECO:0000256" key="3">
    <source>
        <dbReference type="ARBA" id="ARBA00022723"/>
    </source>
</evidence>
<keyword evidence="4" id="KW-0391">Immunity</keyword>
<dbReference type="EMBL" id="JADWDJ010000012">
    <property type="protein sequence ID" value="KAG5272769.1"/>
    <property type="molecule type" value="Genomic_DNA"/>
</dbReference>
<sequence length="412" mass="45727">METTWTDPVHSIELKSFFISEEYGFVLEDPLTELPHCYQPWMDIANNLTHLIKTHQLRDLVKKMPLLSTLHLHGYRQLRLAHLALGFITMGYVWQEGLHQPAQALPKALAVPYCNVSQAMGLPPILVYADCVLANWRLKDPSRPMEIGNLDTIFSFPGGESGKNFFLVSMLVEKSANSGIQGVISAVNAMVTFDISSLHKALQRITLSLKNMEEAFRIIHNHVDPKIFHGTFRIYLSGWRDNPLLPDGLWYEGVREEPLRLSGGSAAQSSSIQSLDTLLGIQHDLDSAGFLRRMRSYMPPSHRQLIETVAASPSLRSFVLSSADPSLCQAYNTCVSALVALRSYHLNAVARYITVPRQRGQTGPVAGCPFRGACEGLSDRGTGGSNPMTFLKSVRDCTRKALITQHVSLAEA</sequence>
<comment type="similarity">
    <text evidence="1">Belongs to the indoleamine 2,3-dioxygenase family.</text>
</comment>
<dbReference type="InterPro" id="IPR037217">
    <property type="entry name" value="Trp/Indoleamine_2_3_dOase-like"/>
</dbReference>
<evidence type="ECO:0000256" key="7">
    <source>
        <dbReference type="ARBA" id="ARBA00023004"/>
    </source>
</evidence>
<comment type="caution">
    <text evidence="10">The sequence shown here is derived from an EMBL/GenBank/DDBJ whole genome shotgun (WGS) entry which is preliminary data.</text>
</comment>
<dbReference type="GO" id="GO:0020037">
    <property type="term" value="F:heme binding"/>
    <property type="evidence" value="ECO:0007669"/>
    <property type="project" value="InterPro"/>
</dbReference>
<dbReference type="GO" id="GO:0002376">
    <property type="term" value="P:immune system process"/>
    <property type="evidence" value="ECO:0007669"/>
    <property type="project" value="UniProtKB-KW"/>
</dbReference>
<feature type="binding site" description="proximal binding residue" evidence="9">
    <location>
        <position position="345"/>
    </location>
    <ligand>
        <name>heme b</name>
        <dbReference type="ChEBI" id="CHEBI:60344"/>
    </ligand>
    <ligandPart>
        <name>Fe</name>
        <dbReference type="ChEBI" id="CHEBI:18248"/>
    </ligandPart>
</feature>
<dbReference type="GO" id="GO:0019441">
    <property type="term" value="P:L-tryptophan catabolic process to kynurenine"/>
    <property type="evidence" value="ECO:0007669"/>
    <property type="project" value="InterPro"/>
</dbReference>
<organism evidence="10 11">
    <name type="scientific">Alosa alosa</name>
    <name type="common">allis shad</name>
    <dbReference type="NCBI Taxonomy" id="278164"/>
    <lineage>
        <taxon>Eukaryota</taxon>
        <taxon>Metazoa</taxon>
        <taxon>Chordata</taxon>
        <taxon>Craniata</taxon>
        <taxon>Vertebrata</taxon>
        <taxon>Euteleostomi</taxon>
        <taxon>Actinopterygii</taxon>
        <taxon>Neopterygii</taxon>
        <taxon>Teleostei</taxon>
        <taxon>Clupei</taxon>
        <taxon>Clupeiformes</taxon>
        <taxon>Clupeoidei</taxon>
        <taxon>Clupeidae</taxon>
        <taxon>Alosa</taxon>
    </lineage>
</organism>
<name>A0AAV6GE24_9TELE</name>
<keyword evidence="8" id="KW-0823">Tryptophan catabolism</keyword>